<dbReference type="AlphaFoldDB" id="A0A0K8MCM6"/>
<dbReference type="EMBL" id="BBVC01000033">
    <property type="protein sequence ID" value="GAO98222.1"/>
    <property type="molecule type" value="Genomic_DNA"/>
</dbReference>
<gene>
    <name evidence="1" type="ORF">Cva_00870</name>
</gene>
<keyword evidence="2" id="KW-1185">Reference proteome</keyword>
<reference evidence="1 2" key="1">
    <citation type="submission" date="2015-03" db="EMBL/GenBank/DDBJ databases">
        <title>Caedibacter varicaedens, whole genome shotgun sequence.</title>
        <authorList>
            <person name="Suzuki H."/>
            <person name="Dapper A.L."/>
            <person name="Gibson A.K."/>
            <person name="Jackson C."/>
            <person name="Lee H."/>
            <person name="Pejaver V.R."/>
            <person name="Doak T."/>
            <person name="Lynch M."/>
        </authorList>
    </citation>
    <scope>NUCLEOTIDE SEQUENCE [LARGE SCALE GENOMIC DNA]</scope>
</reference>
<comment type="caution">
    <text evidence="1">The sequence shown here is derived from an EMBL/GenBank/DDBJ whole genome shotgun (WGS) entry which is preliminary data.</text>
</comment>
<dbReference type="Proteomes" id="UP000036771">
    <property type="component" value="Unassembled WGS sequence"/>
</dbReference>
<name>A0A0K8MCM6_9PROT</name>
<protein>
    <submittedName>
        <fullName evidence="1">Uncharacterized protein</fullName>
    </submittedName>
</protein>
<evidence type="ECO:0000313" key="1">
    <source>
        <dbReference type="EMBL" id="GAO98222.1"/>
    </source>
</evidence>
<organism evidence="1 2">
    <name type="scientific">Caedimonas varicaedens</name>
    <dbReference type="NCBI Taxonomy" id="1629334"/>
    <lineage>
        <taxon>Bacteria</taxon>
        <taxon>Pseudomonadati</taxon>
        <taxon>Pseudomonadota</taxon>
        <taxon>Alphaproteobacteria</taxon>
        <taxon>Holosporales</taxon>
        <taxon>Caedimonadaceae</taxon>
        <taxon>Caedimonas</taxon>
    </lineage>
</organism>
<accession>A0A0K8MCM6</accession>
<dbReference type="STRING" id="1629334.Cva_00870"/>
<proteinExistence type="predicted"/>
<evidence type="ECO:0000313" key="2">
    <source>
        <dbReference type="Proteomes" id="UP000036771"/>
    </source>
</evidence>
<sequence>MTARDLIQEIAIAYPASQQNQHLLRTQYPLSHNIEAVLKEIPTTIHMRLLDLRPLGTLTEYMQVDILYPWSSPKQIDLANI</sequence>